<dbReference type="EMBL" id="OC986118">
    <property type="protein sequence ID" value="CAG4642773.1"/>
    <property type="molecule type" value="Genomic_DNA"/>
</dbReference>
<evidence type="ECO:0000256" key="2">
    <source>
        <dbReference type="ARBA" id="ARBA00022980"/>
    </source>
</evidence>
<name>A0A9N6ZFI4_9CRUS</name>
<evidence type="ECO:0000313" key="6">
    <source>
        <dbReference type="EMBL" id="CAG4642773.1"/>
    </source>
</evidence>
<accession>A0A9N6ZFI4</accession>
<organism evidence="6">
    <name type="scientific">Evadne anonyx</name>
    <dbReference type="NCBI Taxonomy" id="141404"/>
    <lineage>
        <taxon>Eukaryota</taxon>
        <taxon>Metazoa</taxon>
        <taxon>Ecdysozoa</taxon>
        <taxon>Arthropoda</taxon>
        <taxon>Crustacea</taxon>
        <taxon>Branchiopoda</taxon>
        <taxon>Diplostraca</taxon>
        <taxon>Cladocera</taxon>
        <taxon>Onychopoda</taxon>
        <taxon>Podonidae</taxon>
        <taxon>Evadne</taxon>
    </lineage>
</organism>
<dbReference type="InterPro" id="IPR022669">
    <property type="entry name" value="Ribosomal_uL2_C"/>
</dbReference>
<feature type="domain" description="Large ribosomal subunit protein uL2 RNA-binding" evidence="5">
    <location>
        <begin position="88"/>
        <end position="168"/>
    </location>
</feature>
<evidence type="ECO:0000259" key="4">
    <source>
        <dbReference type="SMART" id="SM01382"/>
    </source>
</evidence>
<feature type="domain" description="Large ribosomal subunit protein uL2 C-terminal" evidence="4">
    <location>
        <begin position="179"/>
        <end position="294"/>
    </location>
</feature>
<dbReference type="SMART" id="SM01382">
    <property type="entry name" value="Ribosomal_L2_C"/>
    <property type="match status" value="1"/>
</dbReference>
<proteinExistence type="inferred from homology"/>
<comment type="similarity">
    <text evidence="1">Belongs to the universal ribosomal protein uL2 family.</text>
</comment>
<dbReference type="GO" id="GO:0005762">
    <property type="term" value="C:mitochondrial large ribosomal subunit"/>
    <property type="evidence" value="ECO:0007669"/>
    <property type="project" value="TreeGrafter"/>
</dbReference>
<dbReference type="InterPro" id="IPR014722">
    <property type="entry name" value="Rib_uL2_dom2"/>
</dbReference>
<sequence>MAVPICKTEDMNESLKAIAENIHVTMEISGITIPFYIGHMEKFPKVALEVKKSELTVGQGWKAFGYKWIVKFPEKYTIKKLPLMKLAGRDPVTGAVKVQTRGGGHKKKYRWVDSVKEGPKEGPPSVEKILKISYDPCRSAQIALVATGDRLRFIIATATMKEGDLISTSGEIPRIPIRPKEGDSHPLGALPVGTVICCVEKYPGEGGSIAVSAGSRALITRKVGSRTVVQLPSKQELSLKQECMATVGQVSNIEHSSIPIGSAQRLRWLGYRPRSGLWTRKDGRYGRKIRPLPPVKVIDTREKTPVCNLQLTLKTL</sequence>
<dbReference type="AlphaFoldDB" id="A0A9N6ZFI4"/>
<dbReference type="InterPro" id="IPR008991">
    <property type="entry name" value="Translation_prot_SH3-like_sf"/>
</dbReference>
<evidence type="ECO:0000259" key="5">
    <source>
        <dbReference type="SMART" id="SM01383"/>
    </source>
</evidence>
<reference evidence="6" key="1">
    <citation type="submission" date="2021-04" db="EMBL/GenBank/DDBJ databases">
        <authorList>
            <person name="Cornetti L."/>
        </authorList>
    </citation>
    <scope>NUCLEOTIDE SEQUENCE</scope>
</reference>
<dbReference type="Gene3D" id="2.40.50.140">
    <property type="entry name" value="Nucleic acid-binding proteins"/>
    <property type="match status" value="1"/>
</dbReference>
<dbReference type="InterPro" id="IPR022666">
    <property type="entry name" value="Ribosomal_uL2_RNA-bd_dom"/>
</dbReference>
<evidence type="ECO:0000256" key="1">
    <source>
        <dbReference type="ARBA" id="ARBA00005636"/>
    </source>
</evidence>
<keyword evidence="3" id="KW-0687">Ribonucleoprotein</keyword>
<dbReference type="SMART" id="SM01383">
    <property type="entry name" value="Ribosomal_L2"/>
    <property type="match status" value="1"/>
</dbReference>
<dbReference type="GO" id="GO:0003723">
    <property type="term" value="F:RNA binding"/>
    <property type="evidence" value="ECO:0007669"/>
    <property type="project" value="TreeGrafter"/>
</dbReference>
<keyword evidence="2" id="KW-0689">Ribosomal protein</keyword>
<dbReference type="SUPFAM" id="SSF50249">
    <property type="entry name" value="Nucleic acid-binding proteins"/>
    <property type="match status" value="1"/>
</dbReference>
<evidence type="ECO:0000256" key="3">
    <source>
        <dbReference type="ARBA" id="ARBA00023274"/>
    </source>
</evidence>
<dbReference type="SUPFAM" id="SSF50104">
    <property type="entry name" value="Translation proteins SH3-like domain"/>
    <property type="match status" value="1"/>
</dbReference>
<dbReference type="GO" id="GO:0032543">
    <property type="term" value="P:mitochondrial translation"/>
    <property type="evidence" value="ECO:0007669"/>
    <property type="project" value="TreeGrafter"/>
</dbReference>
<dbReference type="PANTHER" id="PTHR13691:SF73">
    <property type="entry name" value="LARGE RIBOSOMAL SUBUNIT PROTEIN UL2M"/>
    <property type="match status" value="1"/>
</dbReference>
<protein>
    <submittedName>
        <fullName evidence="6">EOG090X0COM</fullName>
    </submittedName>
</protein>
<dbReference type="Gene3D" id="2.30.30.30">
    <property type="match status" value="1"/>
</dbReference>
<dbReference type="Pfam" id="PF03947">
    <property type="entry name" value="Ribosomal_L2_C"/>
    <property type="match status" value="1"/>
</dbReference>
<dbReference type="PANTHER" id="PTHR13691">
    <property type="entry name" value="RIBOSOMAL PROTEIN L2"/>
    <property type="match status" value="1"/>
</dbReference>
<dbReference type="Pfam" id="PF00181">
    <property type="entry name" value="Ribosomal_L2_N"/>
    <property type="match status" value="1"/>
</dbReference>
<gene>
    <name evidence="6" type="primary">EOG090X0COM</name>
</gene>
<dbReference type="InterPro" id="IPR002171">
    <property type="entry name" value="Ribosomal_uL2"/>
</dbReference>
<dbReference type="InterPro" id="IPR012340">
    <property type="entry name" value="NA-bd_OB-fold"/>
</dbReference>
<dbReference type="GO" id="GO:0003735">
    <property type="term" value="F:structural constituent of ribosome"/>
    <property type="evidence" value="ECO:0007669"/>
    <property type="project" value="InterPro"/>
</dbReference>